<protein>
    <submittedName>
        <fullName evidence="2">Uncharacterized protein</fullName>
    </submittedName>
</protein>
<evidence type="ECO:0000313" key="2">
    <source>
        <dbReference type="EMBL" id="KAJ9590228.1"/>
    </source>
</evidence>
<dbReference type="EMBL" id="JASPKZ010004545">
    <property type="protein sequence ID" value="KAJ9590228.1"/>
    <property type="molecule type" value="Genomic_DNA"/>
</dbReference>
<feature type="non-terminal residue" evidence="2">
    <location>
        <position position="1"/>
    </location>
</feature>
<gene>
    <name evidence="2" type="ORF">L9F63_016648</name>
</gene>
<dbReference type="Proteomes" id="UP001233999">
    <property type="component" value="Unassembled WGS sequence"/>
</dbReference>
<feature type="region of interest" description="Disordered" evidence="1">
    <location>
        <begin position="1"/>
        <end position="21"/>
    </location>
</feature>
<organism evidence="2 3">
    <name type="scientific">Diploptera punctata</name>
    <name type="common">Pacific beetle cockroach</name>
    <dbReference type="NCBI Taxonomy" id="6984"/>
    <lineage>
        <taxon>Eukaryota</taxon>
        <taxon>Metazoa</taxon>
        <taxon>Ecdysozoa</taxon>
        <taxon>Arthropoda</taxon>
        <taxon>Hexapoda</taxon>
        <taxon>Insecta</taxon>
        <taxon>Pterygota</taxon>
        <taxon>Neoptera</taxon>
        <taxon>Polyneoptera</taxon>
        <taxon>Dictyoptera</taxon>
        <taxon>Blattodea</taxon>
        <taxon>Blaberoidea</taxon>
        <taxon>Blaberidae</taxon>
        <taxon>Diplopterinae</taxon>
        <taxon>Diploptera</taxon>
    </lineage>
</organism>
<proteinExistence type="predicted"/>
<comment type="caution">
    <text evidence="2">The sequence shown here is derived from an EMBL/GenBank/DDBJ whole genome shotgun (WGS) entry which is preliminary data.</text>
</comment>
<name>A0AAD8A2H0_DIPPU</name>
<keyword evidence="3" id="KW-1185">Reference proteome</keyword>
<reference evidence="2" key="1">
    <citation type="journal article" date="2023" name="IScience">
        <title>Live-bearing cockroach genome reveals convergent evolutionary mechanisms linked to viviparity in insects and beyond.</title>
        <authorList>
            <person name="Fouks B."/>
            <person name="Harrison M.C."/>
            <person name="Mikhailova A.A."/>
            <person name="Marchal E."/>
            <person name="English S."/>
            <person name="Carruthers M."/>
            <person name="Jennings E.C."/>
            <person name="Chiamaka E.L."/>
            <person name="Frigard R.A."/>
            <person name="Pippel M."/>
            <person name="Attardo G.M."/>
            <person name="Benoit J.B."/>
            <person name="Bornberg-Bauer E."/>
            <person name="Tobe S.S."/>
        </authorList>
    </citation>
    <scope>NUCLEOTIDE SEQUENCE</scope>
    <source>
        <strain evidence="2">Stay&amp;Tobe</strain>
    </source>
</reference>
<accession>A0AAD8A2H0</accession>
<dbReference type="AlphaFoldDB" id="A0AAD8A2H0"/>
<sequence length="54" mass="6180">QGHHMLPTYAMYPGDPRGGGITALQQQQQRLMGPQFPPRHPHMGFTVRPPHYFL</sequence>
<reference evidence="2" key="2">
    <citation type="submission" date="2023-05" db="EMBL/GenBank/DDBJ databases">
        <authorList>
            <person name="Fouks B."/>
        </authorList>
    </citation>
    <scope>NUCLEOTIDE SEQUENCE</scope>
    <source>
        <strain evidence="2">Stay&amp;Tobe</strain>
        <tissue evidence="2">Testes</tissue>
    </source>
</reference>
<evidence type="ECO:0000256" key="1">
    <source>
        <dbReference type="SAM" id="MobiDB-lite"/>
    </source>
</evidence>
<evidence type="ECO:0000313" key="3">
    <source>
        <dbReference type="Proteomes" id="UP001233999"/>
    </source>
</evidence>